<gene>
    <name evidence="8" type="ORF">COCHEDRAFT_1169008</name>
</gene>
<evidence type="ECO:0000256" key="2">
    <source>
        <dbReference type="ARBA" id="ARBA00022833"/>
    </source>
</evidence>
<dbReference type="AlphaFoldDB" id="M2V5L9"/>
<dbReference type="HOGENOM" id="CLU_009184_2_0_1"/>
<keyword evidence="3" id="KW-0805">Transcription regulation</keyword>
<dbReference type="OMA" id="ICSTMIN"/>
<feature type="domain" description="Xylanolytic transcriptional activator regulatory" evidence="7">
    <location>
        <begin position="108"/>
        <end position="325"/>
    </location>
</feature>
<keyword evidence="4" id="KW-0804">Transcription</keyword>
<proteinExistence type="predicted"/>
<keyword evidence="2" id="KW-0862">Zinc</keyword>
<evidence type="ECO:0000259" key="7">
    <source>
        <dbReference type="Pfam" id="PF04082"/>
    </source>
</evidence>
<evidence type="ECO:0000256" key="6">
    <source>
        <dbReference type="SAM" id="MobiDB-lite"/>
    </source>
</evidence>
<dbReference type="EMBL" id="KB445571">
    <property type="protein sequence ID" value="EMD95278.1"/>
    <property type="molecule type" value="Genomic_DNA"/>
</dbReference>
<keyword evidence="5" id="KW-0539">Nucleus</keyword>
<dbReference type="Proteomes" id="UP000016936">
    <property type="component" value="Unassembled WGS sequence"/>
</dbReference>
<dbReference type="PANTHER" id="PTHR47660:SF2">
    <property type="entry name" value="TRANSCRIPTION FACTOR WITH C2H2 AND ZN(2)-CYS(6) DNA BINDING DOMAIN (EUROFUNG)"/>
    <property type="match status" value="1"/>
</dbReference>
<evidence type="ECO:0000256" key="5">
    <source>
        <dbReference type="ARBA" id="ARBA00023242"/>
    </source>
</evidence>
<sequence length="581" mass="64674">MAFLPAQNNGGSFQVDPSGLVTGAVSNPASDDHDVSPQQWPFDAERDTARQRYQVPSIRQVLRTRLQSSNKETPFLDSLTELFSGTYLSIPEAGQGTFGALQVVKKWLESYFREFHAVSPVIHAPTWKIENYPTILIAAMSLIGASSATNGPGKEQLAALGQLCSKTLPLIAASDTKNYQDINYLTAHCLSSIYFLGSGDRQLYQSADRSRGLLIASLRGLGILGSSFTLSMEGERKKTNLNATQNDRQHHLHQEWLSWRDQQQELRLVWTAFEFDYTFSTLTSKRGAIDLSELPTRMPCADSLWSAPSAQAWAALQVDMSENMTGVSLASSLRTVASGKPLPPDLSPYSRRYLSIVLDRLLWDLKQLDMVFITGCLGLPHSSCGQQERKENLLEVLRKIRHSLWRPRSTEELINHSLSLNRWHVDSSIKAAERQLAMSFTSDPQKSRSLIWHAAQIIGISNQYIICSPCEVLRIFAAYAFLIAHAIYHPRPHPDGPTHATVDLAQIYPNADQMTATNQWIKQGGGAGVGCVTDIWSEEGMQALIREGSERLGGIIIWKAAEKFIRALQYFARRDLSSVGI</sequence>
<evidence type="ECO:0000256" key="4">
    <source>
        <dbReference type="ARBA" id="ARBA00023163"/>
    </source>
</evidence>
<dbReference type="InterPro" id="IPR007219">
    <property type="entry name" value="XnlR_reg_dom"/>
</dbReference>
<dbReference type="Pfam" id="PF04082">
    <property type="entry name" value="Fungal_trans"/>
    <property type="match status" value="1"/>
</dbReference>
<name>M2V5L9_COCH5</name>
<dbReference type="CDD" id="cd12148">
    <property type="entry name" value="fungal_TF_MHR"/>
    <property type="match status" value="1"/>
</dbReference>
<dbReference type="PANTHER" id="PTHR47660">
    <property type="entry name" value="TRANSCRIPTION FACTOR WITH C2H2 AND ZN(2)-CYS(6) DNA BINDING DOMAIN (EUROFUNG)-RELATED-RELATED"/>
    <property type="match status" value="1"/>
</dbReference>
<dbReference type="eggNOG" id="KOG1721">
    <property type="taxonomic scope" value="Eukaryota"/>
</dbReference>
<evidence type="ECO:0000313" key="9">
    <source>
        <dbReference type="Proteomes" id="UP000016936"/>
    </source>
</evidence>
<accession>M2V5L9</accession>
<dbReference type="GO" id="GO:0003677">
    <property type="term" value="F:DNA binding"/>
    <property type="evidence" value="ECO:0007669"/>
    <property type="project" value="InterPro"/>
</dbReference>
<evidence type="ECO:0000256" key="3">
    <source>
        <dbReference type="ARBA" id="ARBA00023015"/>
    </source>
</evidence>
<feature type="region of interest" description="Disordered" evidence="6">
    <location>
        <begin position="1"/>
        <end position="39"/>
    </location>
</feature>
<dbReference type="OrthoDB" id="1405595at2759"/>
<keyword evidence="9" id="KW-1185">Reference proteome</keyword>
<reference evidence="8 9" key="1">
    <citation type="journal article" date="2012" name="PLoS Pathog.">
        <title>Diverse lifestyles and strategies of plant pathogenesis encoded in the genomes of eighteen Dothideomycetes fungi.</title>
        <authorList>
            <person name="Ohm R.A."/>
            <person name="Feau N."/>
            <person name="Henrissat B."/>
            <person name="Schoch C.L."/>
            <person name="Horwitz B.A."/>
            <person name="Barry K.W."/>
            <person name="Condon B.J."/>
            <person name="Copeland A.C."/>
            <person name="Dhillon B."/>
            <person name="Glaser F."/>
            <person name="Hesse C.N."/>
            <person name="Kosti I."/>
            <person name="LaButti K."/>
            <person name="Lindquist E.A."/>
            <person name="Lucas S."/>
            <person name="Salamov A.A."/>
            <person name="Bradshaw R.E."/>
            <person name="Ciuffetti L."/>
            <person name="Hamelin R.C."/>
            <person name="Kema G.H.J."/>
            <person name="Lawrence C."/>
            <person name="Scott J.A."/>
            <person name="Spatafora J.W."/>
            <person name="Turgeon B.G."/>
            <person name="de Wit P.J.G.M."/>
            <person name="Zhong S."/>
            <person name="Goodwin S.B."/>
            <person name="Grigoriev I.V."/>
        </authorList>
    </citation>
    <scope>NUCLEOTIDE SEQUENCE [LARGE SCALE GENOMIC DNA]</scope>
    <source>
        <strain evidence="9">C5 / ATCC 48332 / race O</strain>
    </source>
</reference>
<keyword evidence="1" id="KW-0479">Metal-binding</keyword>
<evidence type="ECO:0000256" key="1">
    <source>
        <dbReference type="ARBA" id="ARBA00022723"/>
    </source>
</evidence>
<feature type="compositionally biased region" description="Polar residues" evidence="6">
    <location>
        <begin position="1"/>
        <end position="12"/>
    </location>
</feature>
<reference evidence="9" key="2">
    <citation type="journal article" date="2013" name="PLoS Genet.">
        <title>Comparative genome structure, secondary metabolite, and effector coding capacity across Cochliobolus pathogens.</title>
        <authorList>
            <person name="Condon B.J."/>
            <person name="Leng Y."/>
            <person name="Wu D."/>
            <person name="Bushley K.E."/>
            <person name="Ohm R.A."/>
            <person name="Otillar R."/>
            <person name="Martin J."/>
            <person name="Schackwitz W."/>
            <person name="Grimwood J."/>
            <person name="MohdZainudin N."/>
            <person name="Xue C."/>
            <person name="Wang R."/>
            <person name="Manning V.A."/>
            <person name="Dhillon B."/>
            <person name="Tu Z.J."/>
            <person name="Steffenson B.J."/>
            <person name="Salamov A."/>
            <person name="Sun H."/>
            <person name="Lowry S."/>
            <person name="LaButti K."/>
            <person name="Han J."/>
            <person name="Copeland A."/>
            <person name="Lindquist E."/>
            <person name="Barry K."/>
            <person name="Schmutz J."/>
            <person name="Baker S.E."/>
            <person name="Ciuffetti L.M."/>
            <person name="Grigoriev I.V."/>
            <person name="Zhong S."/>
            <person name="Turgeon B.G."/>
        </authorList>
    </citation>
    <scope>NUCLEOTIDE SEQUENCE [LARGE SCALE GENOMIC DNA]</scope>
    <source>
        <strain evidence="9">C5 / ATCC 48332 / race O</strain>
    </source>
</reference>
<organism evidence="8 9">
    <name type="scientific">Cochliobolus heterostrophus (strain C5 / ATCC 48332 / race O)</name>
    <name type="common">Southern corn leaf blight fungus</name>
    <name type="synonym">Bipolaris maydis</name>
    <dbReference type="NCBI Taxonomy" id="701091"/>
    <lineage>
        <taxon>Eukaryota</taxon>
        <taxon>Fungi</taxon>
        <taxon>Dikarya</taxon>
        <taxon>Ascomycota</taxon>
        <taxon>Pezizomycotina</taxon>
        <taxon>Dothideomycetes</taxon>
        <taxon>Pleosporomycetidae</taxon>
        <taxon>Pleosporales</taxon>
        <taxon>Pleosporineae</taxon>
        <taxon>Pleosporaceae</taxon>
        <taxon>Bipolaris</taxon>
    </lineage>
</organism>
<dbReference type="GO" id="GO:0008270">
    <property type="term" value="F:zinc ion binding"/>
    <property type="evidence" value="ECO:0007669"/>
    <property type="project" value="InterPro"/>
</dbReference>
<dbReference type="GO" id="GO:0006351">
    <property type="term" value="P:DNA-templated transcription"/>
    <property type="evidence" value="ECO:0007669"/>
    <property type="project" value="InterPro"/>
</dbReference>
<protein>
    <recommendedName>
        <fullName evidence="7">Xylanolytic transcriptional activator regulatory domain-containing protein</fullName>
    </recommendedName>
</protein>
<dbReference type="STRING" id="701091.M2V5L9"/>
<evidence type="ECO:0000313" key="8">
    <source>
        <dbReference type="EMBL" id="EMD95278.1"/>
    </source>
</evidence>